<dbReference type="PANTHER" id="PTHR33594">
    <property type="entry name" value="SUPERFAMILY HYDROLASE, PUTATIVE (AFU_ORTHOLOGUE AFUA_1G03035)-RELATED"/>
    <property type="match status" value="1"/>
</dbReference>
<evidence type="ECO:0000313" key="2">
    <source>
        <dbReference type="EMBL" id="MBM7614123.1"/>
    </source>
</evidence>
<comment type="caution">
    <text evidence="2">The sequence shown here is derived from an EMBL/GenBank/DDBJ whole genome shotgun (WGS) entry which is preliminary data.</text>
</comment>
<keyword evidence="3" id="KW-1185">Reference proteome</keyword>
<accession>A0ABS2NME4</accession>
<dbReference type="CDD" id="cd00077">
    <property type="entry name" value="HDc"/>
    <property type="match status" value="1"/>
</dbReference>
<name>A0ABS2NME4_9FIRM</name>
<dbReference type="InterPro" id="IPR006674">
    <property type="entry name" value="HD_domain"/>
</dbReference>
<evidence type="ECO:0000313" key="3">
    <source>
        <dbReference type="Proteomes" id="UP001314796"/>
    </source>
</evidence>
<gene>
    <name evidence="2" type="ORF">JOC73_000632</name>
</gene>
<protein>
    <recommendedName>
        <fullName evidence="1">HD domain-containing protein</fullName>
    </recommendedName>
</protein>
<dbReference type="Gene3D" id="1.10.472.50">
    <property type="entry name" value="HD-domain/PDEase-like"/>
    <property type="match status" value="1"/>
</dbReference>
<dbReference type="SUPFAM" id="SSF109604">
    <property type="entry name" value="HD-domain/PDEase-like"/>
    <property type="match status" value="1"/>
</dbReference>
<proteinExistence type="predicted"/>
<sequence>MKDTIIKNTEEYVRNELQGEGSGHDWWHIYRVTQLSKKIAQKEGANLYICTLAALLHDIADEKLNESEEGGIMKVKNWLQSQSVETSDMEIILEIISTISFKGGNGPALTMLEAKIVQDADRLDAIGAIGISRCFAYSGSIGTVIYDPKIPIRDKLTKEEYRQKEKSTAINHFYEKLLKLKDLMNTKTGKEMAVKRHEYMEGFLEEFYGEWEGEK</sequence>
<dbReference type="Gene3D" id="1.20.58.1910">
    <property type="match status" value="1"/>
</dbReference>
<dbReference type="Proteomes" id="UP001314796">
    <property type="component" value="Unassembled WGS sequence"/>
</dbReference>
<feature type="domain" description="HD" evidence="1">
    <location>
        <begin position="25"/>
        <end position="126"/>
    </location>
</feature>
<dbReference type="EMBL" id="JAFBEE010000002">
    <property type="protein sequence ID" value="MBM7614123.1"/>
    <property type="molecule type" value="Genomic_DNA"/>
</dbReference>
<dbReference type="PANTHER" id="PTHR33594:SF1">
    <property type="entry name" value="HD_PDEASE DOMAIN-CONTAINING PROTEIN"/>
    <property type="match status" value="1"/>
</dbReference>
<dbReference type="PROSITE" id="PS51831">
    <property type="entry name" value="HD"/>
    <property type="match status" value="1"/>
</dbReference>
<organism evidence="2 3">
    <name type="scientific">Alkaliphilus hydrothermalis</name>
    <dbReference type="NCBI Taxonomy" id="1482730"/>
    <lineage>
        <taxon>Bacteria</taxon>
        <taxon>Bacillati</taxon>
        <taxon>Bacillota</taxon>
        <taxon>Clostridia</taxon>
        <taxon>Peptostreptococcales</taxon>
        <taxon>Natronincolaceae</taxon>
        <taxon>Alkaliphilus</taxon>
    </lineage>
</organism>
<evidence type="ECO:0000259" key="1">
    <source>
        <dbReference type="PROSITE" id="PS51831"/>
    </source>
</evidence>
<dbReference type="RefSeq" id="WP_204400389.1">
    <property type="nucleotide sequence ID" value="NZ_JAFBEE010000002.1"/>
</dbReference>
<reference evidence="2 3" key="1">
    <citation type="submission" date="2021-01" db="EMBL/GenBank/DDBJ databases">
        <title>Genomic Encyclopedia of Type Strains, Phase IV (KMG-IV): sequencing the most valuable type-strain genomes for metagenomic binning, comparative biology and taxonomic classification.</title>
        <authorList>
            <person name="Goeker M."/>
        </authorList>
    </citation>
    <scope>NUCLEOTIDE SEQUENCE [LARGE SCALE GENOMIC DNA]</scope>
    <source>
        <strain evidence="2 3">DSM 25890</strain>
    </source>
</reference>
<dbReference type="SMART" id="SM00471">
    <property type="entry name" value="HDc"/>
    <property type="match status" value="1"/>
</dbReference>
<dbReference type="Pfam" id="PF01966">
    <property type="entry name" value="HD"/>
    <property type="match status" value="1"/>
</dbReference>
<dbReference type="InterPro" id="IPR003607">
    <property type="entry name" value="HD/PDEase_dom"/>
</dbReference>